<dbReference type="OrthoDB" id="549031at2759"/>
<reference evidence="1 2" key="1">
    <citation type="submission" date="2017-08" db="EMBL/GenBank/DDBJ databases">
        <title>Acidophilic green algal genome provides insights into adaptation to an acidic environment.</title>
        <authorList>
            <person name="Hirooka S."/>
            <person name="Hirose Y."/>
            <person name="Kanesaki Y."/>
            <person name="Higuchi S."/>
            <person name="Fujiwara T."/>
            <person name="Onuma R."/>
            <person name="Era A."/>
            <person name="Ohbayashi R."/>
            <person name="Uzuka A."/>
            <person name="Nozaki H."/>
            <person name="Yoshikawa H."/>
            <person name="Miyagishima S.Y."/>
        </authorList>
    </citation>
    <scope>NUCLEOTIDE SEQUENCE [LARGE SCALE GENOMIC DNA]</scope>
    <source>
        <strain evidence="1 2">NIES-2499</strain>
    </source>
</reference>
<sequence length="773" mass="85452">MKITCLPACRTPALRTHVLFQRRCNLSSVLNSLPVELASNDLQFLRDECGAEGKNIPHPGSVLDFEYTSYAIKVSSENSKLKSGRLKNRPGPKLKRRPSKGYYAFEGISGNPAILKEFEIEMDLNVADNLDCSMSRDPTGHGASLDAADLNLRIPLTHAWAQHSKIVNSTPPYPDTYMHNNPNGNTTGQLERDWGIIRQRMGDQDVNSSTVSFTSMSSLFESISNTDHNRSQTSSNSSHECLDATIQTNLKDVEIQPETTKKMKSTLTHFQDLSSASLSAHNVYDLQMRVKGQNPDVMMTPRQERDEGVLQAAEGGESSQSFLGGSIDVQGGPAAIKKLQKLRQGRIAAGQHALGLRPHGKSSNPALTAQLADMEASEVRSRLKTIRRCLGGLTFRQVVTLVVAEPKLLTLTEMEMELQVMELLAFITFCPSPSFTKRQCERQEEINGSQQSTMLTCPNTVVLSGQVDAQGVDRNKESLSTTLSDASWMHRLTSVNAVNLFDPLTVQEAVRLIQMVPEVLTQPADYCAVASALMDLLHCLADRSVLLEGGAVPVSLQTDQQLLRRASSMINRRPALLSLRQRCQGRGRDQESGEDVDDVTDGISSHKTYFSAFLGVTNTLQDIFEMDDTQALNLIQKEPSLLTVLPGALHATAAAITQIGSVKLDLNVRREVVMLCPDLLCMSPGVLKATSRRLHTLLSKSKSWQQGLHRLLTHPKNLAVALSFDTSRYDRLDYLVHTKRDGAVGYKEALTTPEDDFRDMYPGYASWRRERGM</sequence>
<keyword evidence="2" id="KW-1185">Reference proteome</keyword>
<organism evidence="1 2">
    <name type="scientific">Chlamydomonas eustigma</name>
    <dbReference type="NCBI Taxonomy" id="1157962"/>
    <lineage>
        <taxon>Eukaryota</taxon>
        <taxon>Viridiplantae</taxon>
        <taxon>Chlorophyta</taxon>
        <taxon>core chlorophytes</taxon>
        <taxon>Chlorophyceae</taxon>
        <taxon>CS clade</taxon>
        <taxon>Chlamydomonadales</taxon>
        <taxon>Chlamydomonadaceae</taxon>
        <taxon>Chlamydomonas</taxon>
    </lineage>
</organism>
<accession>A0A250X789</accession>
<gene>
    <name evidence="1" type="ORF">CEUSTIGMA_g6355.t1</name>
</gene>
<protein>
    <submittedName>
        <fullName evidence="1">Uncharacterized protein</fullName>
    </submittedName>
</protein>
<proteinExistence type="predicted"/>
<evidence type="ECO:0000313" key="1">
    <source>
        <dbReference type="EMBL" id="GAX78916.1"/>
    </source>
</evidence>
<name>A0A250X789_9CHLO</name>
<dbReference type="AlphaFoldDB" id="A0A250X789"/>
<dbReference type="EMBL" id="BEGY01000037">
    <property type="protein sequence ID" value="GAX78916.1"/>
    <property type="molecule type" value="Genomic_DNA"/>
</dbReference>
<dbReference type="Proteomes" id="UP000232323">
    <property type="component" value="Unassembled WGS sequence"/>
</dbReference>
<comment type="caution">
    <text evidence="1">The sequence shown here is derived from an EMBL/GenBank/DDBJ whole genome shotgun (WGS) entry which is preliminary data.</text>
</comment>
<evidence type="ECO:0000313" key="2">
    <source>
        <dbReference type="Proteomes" id="UP000232323"/>
    </source>
</evidence>